<evidence type="ECO:0000313" key="2">
    <source>
        <dbReference type="EMBL" id="BBX75263.1"/>
    </source>
</evidence>
<reference evidence="2 3" key="1">
    <citation type="journal article" date="2019" name="Emerg. Microbes Infect.">
        <title>Comprehensive subspecies identification of 175 nontuberculous mycobacteria species based on 7547 genomic profiles.</title>
        <authorList>
            <person name="Matsumoto Y."/>
            <person name="Kinjo T."/>
            <person name="Motooka D."/>
            <person name="Nabeya D."/>
            <person name="Jung N."/>
            <person name="Uechi K."/>
            <person name="Horii T."/>
            <person name="Iida T."/>
            <person name="Fujita J."/>
            <person name="Nakamura S."/>
        </authorList>
    </citation>
    <scope>NUCLEOTIDE SEQUENCE [LARGE SCALE GENOMIC DNA]</scope>
    <source>
        <strain evidence="2 3">JCM 14233</strain>
    </source>
</reference>
<accession>A0A7I7MUS3</accession>
<dbReference type="KEGG" id="mshj:MSHI_31690"/>
<dbReference type="Proteomes" id="UP000467236">
    <property type="component" value="Chromosome"/>
</dbReference>
<dbReference type="AlphaFoldDB" id="A0A7I7MUS3"/>
<evidence type="ECO:0000313" key="3">
    <source>
        <dbReference type="Proteomes" id="UP000467236"/>
    </source>
</evidence>
<sequence length="126" mass="13027">MGLRQVQAAIDYTKKSALAAWANCDARGCSTAAALLRADHDELSRLALSAPAGSDDHGVRAAGAGADPRAARRAGRGTAGGVGVTRIARPPAWPPPATHEYAADPASAVLERYRQVRDLTEGVILS</sequence>
<organism evidence="2 3">
    <name type="scientific">Mycobacterium shinjukuense</name>
    <dbReference type="NCBI Taxonomy" id="398694"/>
    <lineage>
        <taxon>Bacteria</taxon>
        <taxon>Bacillati</taxon>
        <taxon>Actinomycetota</taxon>
        <taxon>Actinomycetes</taxon>
        <taxon>Mycobacteriales</taxon>
        <taxon>Mycobacteriaceae</taxon>
        <taxon>Mycobacterium</taxon>
    </lineage>
</organism>
<name>A0A7I7MUS3_9MYCO</name>
<dbReference type="EMBL" id="AP022575">
    <property type="protein sequence ID" value="BBX75263.1"/>
    <property type="molecule type" value="Genomic_DNA"/>
</dbReference>
<keyword evidence="3" id="KW-1185">Reference proteome</keyword>
<protein>
    <submittedName>
        <fullName evidence="2">Uncharacterized protein</fullName>
    </submittedName>
</protein>
<gene>
    <name evidence="2" type="ORF">MSHI_31690</name>
</gene>
<evidence type="ECO:0000256" key="1">
    <source>
        <dbReference type="SAM" id="MobiDB-lite"/>
    </source>
</evidence>
<feature type="region of interest" description="Disordered" evidence="1">
    <location>
        <begin position="51"/>
        <end position="101"/>
    </location>
</feature>
<proteinExistence type="predicted"/>